<evidence type="ECO:0000313" key="6">
    <source>
        <dbReference type="Proteomes" id="UP000741360"/>
    </source>
</evidence>
<dbReference type="PRINTS" id="PR00721">
    <property type="entry name" value="STOMATIN"/>
</dbReference>
<dbReference type="InterPro" id="IPR043202">
    <property type="entry name" value="Band-7_stomatin-like"/>
</dbReference>
<dbReference type="InterPro" id="IPR036013">
    <property type="entry name" value="Band_7/SPFH_dom_sf"/>
</dbReference>
<dbReference type="SUPFAM" id="SSF117892">
    <property type="entry name" value="Band 7/SPFH domain"/>
    <property type="match status" value="1"/>
</dbReference>
<dbReference type="InterPro" id="IPR001972">
    <property type="entry name" value="Stomatin_HflK_fam"/>
</dbReference>
<dbReference type="Proteomes" id="UP000741360">
    <property type="component" value="Unassembled WGS sequence"/>
</dbReference>
<reference evidence="5" key="1">
    <citation type="submission" date="2020-07" db="EMBL/GenBank/DDBJ databases">
        <title>Huge and variable diversity of episymbiotic CPR bacteria and DPANN archaea in groundwater ecosystems.</title>
        <authorList>
            <person name="He C.Y."/>
            <person name="Keren R."/>
            <person name="Whittaker M."/>
            <person name="Farag I.F."/>
            <person name="Doudna J."/>
            <person name="Cate J.H.D."/>
            <person name="Banfield J.F."/>
        </authorList>
    </citation>
    <scope>NUCLEOTIDE SEQUENCE</scope>
    <source>
        <strain evidence="5">NC_groundwater_717_Ag_S-0.2um_59_8</strain>
    </source>
</reference>
<dbReference type="AlphaFoldDB" id="A0A932LZS0"/>
<comment type="caution">
    <text evidence="5">The sequence shown here is derived from an EMBL/GenBank/DDBJ whole genome shotgun (WGS) entry which is preliminary data.</text>
</comment>
<evidence type="ECO:0000256" key="2">
    <source>
        <dbReference type="ARBA" id="ARBA00008164"/>
    </source>
</evidence>
<name>A0A932LZS0_UNCTE</name>
<dbReference type="FunFam" id="3.30.479.30:FF:000004">
    <property type="entry name" value="Putative membrane protease family, stomatin"/>
    <property type="match status" value="1"/>
</dbReference>
<keyword evidence="3" id="KW-0472">Membrane</keyword>
<feature type="transmembrane region" description="Helical" evidence="3">
    <location>
        <begin position="34"/>
        <end position="52"/>
    </location>
</feature>
<dbReference type="GO" id="GO:0098552">
    <property type="term" value="C:side of membrane"/>
    <property type="evidence" value="ECO:0007669"/>
    <property type="project" value="UniProtKB-ARBA"/>
</dbReference>
<dbReference type="Pfam" id="PF01145">
    <property type="entry name" value="Band_7"/>
    <property type="match status" value="1"/>
</dbReference>
<dbReference type="CDD" id="cd13775">
    <property type="entry name" value="SPFH_eoslipins_u3"/>
    <property type="match status" value="1"/>
</dbReference>
<evidence type="ECO:0000313" key="5">
    <source>
        <dbReference type="EMBL" id="MBI3014423.1"/>
    </source>
</evidence>
<sequence length="329" mass="36120">MESSTKQEIRRAAKRQQDEFEAQKIRAGTLRPNLLSATLFILCALAGVGAFVLTNNPIPTGILLVAGVFILLALKVAAQWERAIVLRLGRFHRMAGPGLFIIFPLIDTIPYWIDLRLTATGFRAEETLTKDNVPVDVDAVCFWKVVNPEKAALEVTDYYDVISWASQTALRDVIGKSELSDMLVGRENIDEQIKNLIDKRTDGWGLQVLSVEIRDVIIPASLQDALSIQAQAERERQARVILGRSETQIAQMFAEAAESYKDNPTALHLRAMNMLYEGLKEKGSMVIVPSSAVETMGLGALMGVTALNKITNGGNDEKTDGNGSHPASE</sequence>
<dbReference type="PANTHER" id="PTHR10264:SF19">
    <property type="entry name" value="AT06885P-RELATED"/>
    <property type="match status" value="1"/>
</dbReference>
<evidence type="ECO:0000256" key="3">
    <source>
        <dbReference type="SAM" id="Phobius"/>
    </source>
</evidence>
<feature type="transmembrane region" description="Helical" evidence="3">
    <location>
        <begin position="58"/>
        <end position="74"/>
    </location>
</feature>
<dbReference type="Gene3D" id="6.10.250.2090">
    <property type="match status" value="1"/>
</dbReference>
<dbReference type="InterPro" id="IPR001107">
    <property type="entry name" value="Band_7"/>
</dbReference>
<keyword evidence="3" id="KW-1133">Transmembrane helix</keyword>
<dbReference type="SMART" id="SM00244">
    <property type="entry name" value="PHB"/>
    <property type="match status" value="1"/>
</dbReference>
<dbReference type="Gene3D" id="3.30.479.30">
    <property type="entry name" value="Band 7 domain"/>
    <property type="match status" value="1"/>
</dbReference>
<keyword evidence="3" id="KW-0812">Transmembrane</keyword>
<dbReference type="EMBL" id="JACPSX010000092">
    <property type="protein sequence ID" value="MBI3014423.1"/>
    <property type="molecule type" value="Genomic_DNA"/>
</dbReference>
<comment type="similarity">
    <text evidence="2">Belongs to the band 7/mec-2 family.</text>
</comment>
<protein>
    <submittedName>
        <fullName evidence="5">Slipin family protein</fullName>
    </submittedName>
</protein>
<accession>A0A932LZS0</accession>
<comment type="subcellular location">
    <subcellularLocation>
        <location evidence="1">Membrane</location>
        <topology evidence="1">Single-pass membrane protein</topology>
    </subcellularLocation>
</comment>
<dbReference type="PANTHER" id="PTHR10264">
    <property type="entry name" value="BAND 7 PROTEIN-RELATED"/>
    <property type="match status" value="1"/>
</dbReference>
<feature type="transmembrane region" description="Helical" evidence="3">
    <location>
        <begin position="94"/>
        <end position="113"/>
    </location>
</feature>
<gene>
    <name evidence="5" type="ORF">HYY65_05040</name>
</gene>
<organism evidence="5 6">
    <name type="scientific">Tectimicrobiota bacterium</name>
    <dbReference type="NCBI Taxonomy" id="2528274"/>
    <lineage>
        <taxon>Bacteria</taxon>
        <taxon>Pseudomonadati</taxon>
        <taxon>Nitrospinota/Tectimicrobiota group</taxon>
        <taxon>Candidatus Tectimicrobiota</taxon>
    </lineage>
</organism>
<evidence type="ECO:0000256" key="1">
    <source>
        <dbReference type="ARBA" id="ARBA00004167"/>
    </source>
</evidence>
<feature type="domain" description="Band 7" evidence="4">
    <location>
        <begin position="72"/>
        <end position="230"/>
    </location>
</feature>
<proteinExistence type="inferred from homology"/>
<dbReference type="GO" id="GO:0005886">
    <property type="term" value="C:plasma membrane"/>
    <property type="evidence" value="ECO:0007669"/>
    <property type="project" value="InterPro"/>
</dbReference>
<evidence type="ECO:0000259" key="4">
    <source>
        <dbReference type="SMART" id="SM00244"/>
    </source>
</evidence>